<feature type="compositionally biased region" description="Basic and acidic residues" evidence="1">
    <location>
        <begin position="250"/>
        <end position="268"/>
    </location>
</feature>
<evidence type="ECO:0000256" key="1">
    <source>
        <dbReference type="SAM" id="MobiDB-lite"/>
    </source>
</evidence>
<sequence length="301" mass="31596">MFADENFFSPSTGSEFLSSEPRKSVGAPTGGPLGAPLGSSTHGFGMSGFGMADEFGGASEGLSQTQTGSQKTPQTAAAHTPDGCICSTIQMLRRAARERAGGGGPLQLHGREVGLVGLCGFASALEVRSSLFKFTLEDMTSAIEVECANKAVLHKLQLQMDAQEEPVATTTTTTATTTTNTELLCKRLKEGGLVSVYGFACTDDKGEVYVDCFKAAAITDPREYAQAFPFRVIAAALKAQGTNPNPALKTEGKQLHRDPTEQQTHNKQEPNGTIQCLPPPAAAASICVVLPLLLLLLCDVA</sequence>
<accession>U6LZ00</accession>
<evidence type="ECO:0000313" key="2">
    <source>
        <dbReference type="EMBL" id="CDJ56986.1"/>
    </source>
</evidence>
<protein>
    <submittedName>
        <fullName evidence="2">Uncharacterized protein</fullName>
    </submittedName>
</protein>
<reference evidence="2" key="1">
    <citation type="submission" date="2013-10" db="EMBL/GenBank/DDBJ databases">
        <title>Genomic analysis of the causative agents of coccidiosis in chickens.</title>
        <authorList>
            <person name="Reid A.J."/>
            <person name="Blake D."/>
            <person name="Billington K."/>
            <person name="Browne H."/>
            <person name="Dunn M."/>
            <person name="Hung S."/>
            <person name="Kawahara F."/>
            <person name="Miranda-Saavedra D."/>
            <person name="Mourier T."/>
            <person name="Nagra H."/>
            <person name="Otto T.D."/>
            <person name="Rawlings N."/>
            <person name="Sanchez A."/>
            <person name="Sanders M."/>
            <person name="Subramaniam C."/>
            <person name="Tay Y."/>
            <person name="Dear P."/>
            <person name="Doerig C."/>
            <person name="Gruber A."/>
            <person name="Parkinson J."/>
            <person name="Shirley M."/>
            <person name="Wan K.L."/>
            <person name="Berriman M."/>
            <person name="Tomley F."/>
            <person name="Pain A."/>
        </authorList>
    </citation>
    <scope>NUCLEOTIDE SEQUENCE [LARGE SCALE GENOMIC DNA]</scope>
    <source>
        <strain evidence="2">Weybridge</strain>
    </source>
</reference>
<dbReference type="OrthoDB" id="347104at2759"/>
<gene>
    <name evidence="2" type="ORF">EMWEY_00027570</name>
</gene>
<dbReference type="InterPro" id="IPR012340">
    <property type="entry name" value="NA-bd_OB-fold"/>
</dbReference>
<proteinExistence type="predicted"/>
<dbReference type="Gene3D" id="2.40.50.140">
    <property type="entry name" value="Nucleic acid-binding proteins"/>
    <property type="match status" value="1"/>
</dbReference>
<keyword evidence="3" id="KW-1185">Reference proteome</keyword>
<evidence type="ECO:0000313" key="3">
    <source>
        <dbReference type="Proteomes" id="UP000030763"/>
    </source>
</evidence>
<dbReference type="RefSeq" id="XP_013333636.1">
    <property type="nucleotide sequence ID" value="XM_013478182.1"/>
</dbReference>
<dbReference type="EMBL" id="HG719189">
    <property type="protein sequence ID" value="CDJ56986.1"/>
    <property type="molecule type" value="Genomic_DNA"/>
</dbReference>
<feature type="compositionally biased region" description="Polar residues" evidence="1">
    <location>
        <begin position="61"/>
        <end position="77"/>
    </location>
</feature>
<dbReference type="AlphaFoldDB" id="U6LZ00"/>
<organism evidence="2 3">
    <name type="scientific">Eimeria maxima</name>
    <name type="common">Coccidian parasite</name>
    <dbReference type="NCBI Taxonomy" id="5804"/>
    <lineage>
        <taxon>Eukaryota</taxon>
        <taxon>Sar</taxon>
        <taxon>Alveolata</taxon>
        <taxon>Apicomplexa</taxon>
        <taxon>Conoidasida</taxon>
        <taxon>Coccidia</taxon>
        <taxon>Eucoccidiorida</taxon>
        <taxon>Eimeriorina</taxon>
        <taxon>Eimeriidae</taxon>
        <taxon>Eimeria</taxon>
    </lineage>
</organism>
<reference evidence="2" key="2">
    <citation type="submission" date="2013-10" db="EMBL/GenBank/DDBJ databases">
        <authorList>
            <person name="Aslett M."/>
        </authorList>
    </citation>
    <scope>NUCLEOTIDE SEQUENCE [LARGE SCALE GENOMIC DNA]</scope>
    <source>
        <strain evidence="2">Weybridge</strain>
    </source>
</reference>
<feature type="compositionally biased region" description="Polar residues" evidence="1">
    <location>
        <begin position="8"/>
        <end position="17"/>
    </location>
</feature>
<feature type="region of interest" description="Disordered" evidence="1">
    <location>
        <begin position="243"/>
        <end position="272"/>
    </location>
</feature>
<dbReference type="Proteomes" id="UP000030763">
    <property type="component" value="Unassembled WGS sequence"/>
</dbReference>
<dbReference type="GeneID" id="25336743"/>
<name>U6LZ00_EIMMA</name>
<feature type="region of interest" description="Disordered" evidence="1">
    <location>
        <begin position="55"/>
        <end position="80"/>
    </location>
</feature>
<feature type="region of interest" description="Disordered" evidence="1">
    <location>
        <begin position="1"/>
        <end position="39"/>
    </location>
</feature>
<dbReference type="VEuPathDB" id="ToxoDB:EMWEY_00027570"/>